<protein>
    <submittedName>
        <fullName evidence="3">Molecular chaperone</fullName>
    </submittedName>
</protein>
<dbReference type="RefSeq" id="WP_181060180.1">
    <property type="nucleotide sequence ID" value="NZ_JACDTY010000013.1"/>
</dbReference>
<dbReference type="EMBL" id="JACDTY010000013">
    <property type="protein sequence ID" value="MBA1143145.1"/>
    <property type="molecule type" value="Genomic_DNA"/>
</dbReference>
<evidence type="ECO:0000313" key="3">
    <source>
        <dbReference type="EMBL" id="MBA1143145.1"/>
    </source>
</evidence>
<keyword evidence="1" id="KW-0732">Signal</keyword>
<proteinExistence type="predicted"/>
<dbReference type="PANTHER" id="PTHR30251">
    <property type="entry name" value="PILUS ASSEMBLY CHAPERONE"/>
    <property type="match status" value="1"/>
</dbReference>
<feature type="signal peptide" evidence="1">
    <location>
        <begin position="1"/>
        <end position="23"/>
    </location>
</feature>
<evidence type="ECO:0000259" key="2">
    <source>
        <dbReference type="Pfam" id="PF00345"/>
    </source>
</evidence>
<evidence type="ECO:0000313" key="4">
    <source>
        <dbReference type="Proteomes" id="UP000558284"/>
    </source>
</evidence>
<dbReference type="InterPro" id="IPR016147">
    <property type="entry name" value="Pili_assmbl_chaperone_N"/>
</dbReference>
<accession>A0A838B9L7</accession>
<evidence type="ECO:0000256" key="1">
    <source>
        <dbReference type="SAM" id="SignalP"/>
    </source>
</evidence>
<organism evidence="3 4">
    <name type="scientific">Mesorhizobium neociceri</name>
    <dbReference type="NCBI Taxonomy" id="1307853"/>
    <lineage>
        <taxon>Bacteria</taxon>
        <taxon>Pseudomonadati</taxon>
        <taxon>Pseudomonadota</taxon>
        <taxon>Alphaproteobacteria</taxon>
        <taxon>Hyphomicrobiales</taxon>
        <taxon>Phyllobacteriaceae</taxon>
        <taxon>Mesorhizobium</taxon>
    </lineage>
</organism>
<dbReference type="InterPro" id="IPR013783">
    <property type="entry name" value="Ig-like_fold"/>
</dbReference>
<name>A0A838B9L7_9HYPH</name>
<keyword evidence="4" id="KW-1185">Reference proteome</keyword>
<reference evidence="3 4" key="1">
    <citation type="submission" date="2020-07" db="EMBL/GenBank/DDBJ databases">
        <title>Definition of the novel symbiovar canariense within Mesorhizobium novociceri, a new species of genus Mesorhizobium nodulating Cicer canariense in the Caldera de Taburiente National Park (La Palma, Canary Islands).</title>
        <authorList>
            <person name="Leon-Barrios M."/>
            <person name="Perez-Yepez J."/>
            <person name="Flores-Felix J.D."/>
            <person name="Ramirez-Baena M.H."/>
            <person name="Pulido-Suarez L."/>
            <person name="Igual J.M."/>
            <person name="Velazquez E."/>
            <person name="Peix A."/>
        </authorList>
    </citation>
    <scope>NUCLEOTIDE SEQUENCE [LARGE SCALE GENOMIC DNA]</scope>
    <source>
        <strain evidence="3 4">CCANP35</strain>
    </source>
</reference>
<dbReference type="Proteomes" id="UP000558284">
    <property type="component" value="Unassembled WGS sequence"/>
</dbReference>
<feature type="chain" id="PRO_5032891577" evidence="1">
    <location>
        <begin position="24"/>
        <end position="240"/>
    </location>
</feature>
<dbReference type="InterPro" id="IPR050643">
    <property type="entry name" value="Periplasmic_pilus_chap"/>
</dbReference>
<dbReference type="InterPro" id="IPR008962">
    <property type="entry name" value="PapD-like_sf"/>
</dbReference>
<dbReference type="Gene3D" id="2.60.40.10">
    <property type="entry name" value="Immunoglobulins"/>
    <property type="match status" value="1"/>
</dbReference>
<dbReference type="PANTHER" id="PTHR30251:SF4">
    <property type="entry name" value="SLR1668 PROTEIN"/>
    <property type="match status" value="1"/>
</dbReference>
<sequence>MRSMLSCIGATAVLLLCAGLSHAASLRVAPTGLELIAPDASAVLNLSNDDTERPINVQIRVFAWSQSGGIETLTPTTVVVASPPSTKLGPNAQYVVRVVRVSKAPVRAEESYRVIVDELPDPSRKRAGTVALALRYSVPVFFRNADAAAPAIAWSLSRNGGSLMLTASNSGESRFRLSNLMLTQGGKKLGNRNGLVGYVLGGATMQWPIGSSKSLSAGSVLLKAQSDLGPFDAKVAVKGR</sequence>
<comment type="caution">
    <text evidence="3">The sequence shown here is derived from an EMBL/GenBank/DDBJ whole genome shotgun (WGS) entry which is preliminary data.</text>
</comment>
<feature type="domain" description="Pili assembly chaperone N-terminal" evidence="2">
    <location>
        <begin position="26"/>
        <end position="143"/>
    </location>
</feature>
<dbReference type="Pfam" id="PF00345">
    <property type="entry name" value="PapD_N"/>
    <property type="match status" value="1"/>
</dbReference>
<dbReference type="SUPFAM" id="SSF49354">
    <property type="entry name" value="PapD-like"/>
    <property type="match status" value="1"/>
</dbReference>
<dbReference type="AlphaFoldDB" id="A0A838B9L7"/>
<dbReference type="GO" id="GO:0030288">
    <property type="term" value="C:outer membrane-bounded periplasmic space"/>
    <property type="evidence" value="ECO:0007669"/>
    <property type="project" value="InterPro"/>
</dbReference>
<gene>
    <name evidence="3" type="ORF">H0241_23270</name>
</gene>
<dbReference type="GO" id="GO:0071555">
    <property type="term" value="P:cell wall organization"/>
    <property type="evidence" value="ECO:0007669"/>
    <property type="project" value="InterPro"/>
</dbReference>